<dbReference type="InterPro" id="IPR005564">
    <property type="entry name" value="Major_capsid_GpE"/>
</dbReference>
<protein>
    <recommendedName>
        <fullName evidence="3">Major capsid protein E</fullName>
    </recommendedName>
</protein>
<comment type="caution">
    <text evidence="1">The sequence shown here is derived from an EMBL/GenBank/DDBJ whole genome shotgun (WGS) entry which is preliminary data.</text>
</comment>
<dbReference type="AlphaFoldDB" id="A0A255YQG0"/>
<accession>A0A255YQG0</accession>
<organism evidence="1 2">
    <name type="scientific">Niveispirillum lacus</name>
    <dbReference type="NCBI Taxonomy" id="1981099"/>
    <lineage>
        <taxon>Bacteria</taxon>
        <taxon>Pseudomonadati</taxon>
        <taxon>Pseudomonadota</taxon>
        <taxon>Alphaproteobacteria</taxon>
        <taxon>Rhodospirillales</taxon>
        <taxon>Azospirillaceae</taxon>
        <taxon>Niveispirillum</taxon>
    </lineage>
</organism>
<evidence type="ECO:0000313" key="1">
    <source>
        <dbReference type="EMBL" id="OYQ31447.1"/>
    </source>
</evidence>
<proteinExistence type="predicted"/>
<dbReference type="EMBL" id="NOXU01000032">
    <property type="protein sequence ID" value="OYQ31447.1"/>
    <property type="molecule type" value="Genomic_DNA"/>
</dbReference>
<name>A0A255YQG0_9PROT</name>
<dbReference type="Proteomes" id="UP000216998">
    <property type="component" value="Unassembled WGS sequence"/>
</dbReference>
<dbReference type="RefSeq" id="WP_094458127.1">
    <property type="nucleotide sequence ID" value="NZ_NOXU01000032.1"/>
</dbReference>
<sequence>MTMINPFAGDAFSTTSLTAAVNKRPYAPSKLRTMGLFTPKSVRTDTVIVEEKDGQLGLIQTSQRYQRAPTKGNSKRKARSFIIPHLKQERTIRADEVQGVRQFGSENELETLQSKIDEKMDEALSDLDATTEHHMLGAVSGLLLDADGSVIYDLFSEFQVAQHTEVDFDLDSAAAGIRSKTSAIRRLIKSELGVQGNLPFGLEAFCDGEFFDALINHPEVKQAYDRFQEGAALREDYTHGVFTYAGVRWHDYQGMDDGSSGIGDQKVQFFPSGIPDLFTVTFAPADWNETVNRPGLPRYAAMPTELQTIRSATLEVQSNPLCLCTRPRVLIKGKRT</sequence>
<evidence type="ECO:0000313" key="2">
    <source>
        <dbReference type="Proteomes" id="UP000216998"/>
    </source>
</evidence>
<dbReference type="OrthoDB" id="6388191at2"/>
<evidence type="ECO:0008006" key="3">
    <source>
        <dbReference type="Google" id="ProtNLM"/>
    </source>
</evidence>
<keyword evidence="2" id="KW-1185">Reference proteome</keyword>
<reference evidence="1 2" key="1">
    <citation type="submission" date="2017-07" db="EMBL/GenBank/DDBJ databases">
        <title>Niveispirillum cyanobacteriorum sp. nov., isolated from cyanobacterial aggregates in a eutrophic lake.</title>
        <authorList>
            <person name="Cai H."/>
        </authorList>
    </citation>
    <scope>NUCLEOTIDE SEQUENCE [LARGE SCALE GENOMIC DNA]</scope>
    <source>
        <strain evidence="2">TH1-14</strain>
    </source>
</reference>
<gene>
    <name evidence="1" type="ORF">CHU95_20055</name>
</gene>
<dbReference type="Pfam" id="PF03864">
    <property type="entry name" value="Phage_cap_E"/>
    <property type="match status" value="1"/>
</dbReference>